<evidence type="ECO:0000313" key="3">
    <source>
        <dbReference type="Proteomes" id="UP001601976"/>
    </source>
</evidence>
<evidence type="ECO:0000256" key="1">
    <source>
        <dbReference type="SAM" id="MobiDB-lite"/>
    </source>
</evidence>
<dbReference type="EMBL" id="JBIAPK010000016">
    <property type="protein sequence ID" value="MFF3343594.1"/>
    <property type="molecule type" value="Genomic_DNA"/>
</dbReference>
<feature type="region of interest" description="Disordered" evidence="1">
    <location>
        <begin position="58"/>
        <end position="83"/>
    </location>
</feature>
<evidence type="ECO:0008006" key="4">
    <source>
        <dbReference type="Google" id="ProtNLM"/>
    </source>
</evidence>
<organism evidence="2 3">
    <name type="scientific">Streptomyces flavidovirens</name>
    <dbReference type="NCBI Taxonomy" id="67298"/>
    <lineage>
        <taxon>Bacteria</taxon>
        <taxon>Bacillati</taxon>
        <taxon>Actinomycetota</taxon>
        <taxon>Actinomycetes</taxon>
        <taxon>Kitasatosporales</taxon>
        <taxon>Streptomycetaceae</taxon>
        <taxon>Streptomyces</taxon>
    </lineage>
</organism>
<comment type="caution">
    <text evidence="2">The sequence shown here is derived from an EMBL/GenBank/DDBJ whole genome shotgun (WGS) entry which is preliminary data.</text>
</comment>
<keyword evidence="3" id="KW-1185">Reference proteome</keyword>
<reference evidence="2 3" key="1">
    <citation type="submission" date="2024-10" db="EMBL/GenBank/DDBJ databases">
        <title>The Natural Products Discovery Center: Release of the First 8490 Sequenced Strains for Exploring Actinobacteria Biosynthetic Diversity.</title>
        <authorList>
            <person name="Kalkreuter E."/>
            <person name="Kautsar S.A."/>
            <person name="Yang D."/>
            <person name="Bader C.D."/>
            <person name="Teijaro C.N."/>
            <person name="Fluegel L."/>
            <person name="Davis C.M."/>
            <person name="Simpson J.R."/>
            <person name="Lauterbach L."/>
            <person name="Steele A.D."/>
            <person name="Gui C."/>
            <person name="Meng S."/>
            <person name="Li G."/>
            <person name="Viehrig K."/>
            <person name="Ye F."/>
            <person name="Su P."/>
            <person name="Kiefer A.F."/>
            <person name="Nichols A."/>
            <person name="Cepeda A.J."/>
            <person name="Yan W."/>
            <person name="Fan B."/>
            <person name="Jiang Y."/>
            <person name="Adhikari A."/>
            <person name="Zheng C.-J."/>
            <person name="Schuster L."/>
            <person name="Cowan T.M."/>
            <person name="Smanski M.J."/>
            <person name="Chevrette M.G."/>
            <person name="De Carvalho L.P.S."/>
            <person name="Shen B."/>
        </authorList>
    </citation>
    <scope>NUCLEOTIDE SEQUENCE [LARGE SCALE GENOMIC DNA]</scope>
    <source>
        <strain evidence="2 3">NPDC003029</strain>
    </source>
</reference>
<accession>A0ABW6RSX0</accession>
<name>A0ABW6RSX0_9ACTN</name>
<sequence>MKLRQSMGRTGSCLDNAVAESFFAVLKEEIGTRRWPDRATARAEIRVHRDLLQPKATAEASALGLPHWKSGSDTNKDTPSRRKYRVSGITGKVQTAVEVTLVPPTKPTSRRQKKT</sequence>
<evidence type="ECO:0000313" key="2">
    <source>
        <dbReference type="EMBL" id="MFF3343594.1"/>
    </source>
</evidence>
<gene>
    <name evidence="2" type="ORF">ACFYWW_33705</name>
</gene>
<protein>
    <recommendedName>
        <fullName evidence="4">Transposase</fullName>
    </recommendedName>
</protein>
<proteinExistence type="predicted"/>
<dbReference type="Proteomes" id="UP001601976">
    <property type="component" value="Unassembled WGS sequence"/>
</dbReference>
<dbReference type="RefSeq" id="WP_387899416.1">
    <property type="nucleotide sequence ID" value="NZ_JBIAPK010000016.1"/>
</dbReference>